<dbReference type="SUPFAM" id="SSF52833">
    <property type="entry name" value="Thioredoxin-like"/>
    <property type="match status" value="1"/>
</dbReference>
<feature type="domain" description="Thioredoxin" evidence="8">
    <location>
        <begin position="58"/>
        <end position="200"/>
    </location>
</feature>
<feature type="compositionally biased region" description="Gly residues" evidence="6">
    <location>
        <begin position="219"/>
        <end position="230"/>
    </location>
</feature>
<evidence type="ECO:0000256" key="7">
    <source>
        <dbReference type="SAM" id="SignalP"/>
    </source>
</evidence>
<dbReference type="GO" id="GO:0016853">
    <property type="term" value="F:isomerase activity"/>
    <property type="evidence" value="ECO:0007669"/>
    <property type="project" value="UniProtKB-KW"/>
</dbReference>
<organism evidence="9 10">
    <name type="scientific">Nocardiopsis terrae</name>
    <dbReference type="NCBI Taxonomy" id="372655"/>
    <lineage>
        <taxon>Bacteria</taxon>
        <taxon>Bacillati</taxon>
        <taxon>Actinomycetota</taxon>
        <taxon>Actinomycetes</taxon>
        <taxon>Streptosporangiales</taxon>
        <taxon>Nocardiopsidaceae</taxon>
        <taxon>Nocardiopsis</taxon>
    </lineage>
</organism>
<name>A0ABR9HMR0_9ACTN</name>
<keyword evidence="10" id="KW-1185">Reference proteome</keyword>
<evidence type="ECO:0000313" key="10">
    <source>
        <dbReference type="Proteomes" id="UP000598217"/>
    </source>
</evidence>
<evidence type="ECO:0000256" key="5">
    <source>
        <dbReference type="ARBA" id="ARBA00023284"/>
    </source>
</evidence>
<evidence type="ECO:0000256" key="1">
    <source>
        <dbReference type="ARBA" id="ARBA00004196"/>
    </source>
</evidence>
<keyword evidence="7" id="KW-0732">Signal</keyword>
<dbReference type="EMBL" id="JADBDY010000001">
    <property type="protein sequence ID" value="MBE1460292.1"/>
    <property type="molecule type" value="Genomic_DNA"/>
</dbReference>
<dbReference type="InterPro" id="IPR013766">
    <property type="entry name" value="Thioredoxin_domain"/>
</dbReference>
<evidence type="ECO:0000256" key="3">
    <source>
        <dbReference type="ARBA" id="ARBA00022968"/>
    </source>
</evidence>
<feature type="signal peptide" evidence="7">
    <location>
        <begin position="1"/>
        <end position="32"/>
    </location>
</feature>
<keyword evidence="3" id="KW-0735">Signal-anchor</keyword>
<evidence type="ECO:0000313" key="9">
    <source>
        <dbReference type="EMBL" id="MBE1460292.1"/>
    </source>
</evidence>
<dbReference type="InterPro" id="IPR036249">
    <property type="entry name" value="Thioredoxin-like_sf"/>
</dbReference>
<comment type="subcellular location">
    <subcellularLocation>
        <location evidence="1">Cell envelope</location>
    </subcellularLocation>
</comment>
<keyword evidence="2" id="KW-0201">Cytochrome c-type biogenesis</keyword>
<dbReference type="PANTHER" id="PTHR42852">
    <property type="entry name" value="THIOL:DISULFIDE INTERCHANGE PROTEIN DSBE"/>
    <property type="match status" value="1"/>
</dbReference>
<evidence type="ECO:0000256" key="2">
    <source>
        <dbReference type="ARBA" id="ARBA00022748"/>
    </source>
</evidence>
<keyword evidence="4" id="KW-1015">Disulfide bond</keyword>
<dbReference type="Gene3D" id="3.40.30.10">
    <property type="entry name" value="Glutaredoxin"/>
    <property type="match status" value="1"/>
</dbReference>
<comment type="caution">
    <text evidence="9">The sequence shown here is derived from an EMBL/GenBank/DDBJ whole genome shotgun (WGS) entry which is preliminary data.</text>
</comment>
<dbReference type="Pfam" id="PF00578">
    <property type="entry name" value="AhpC-TSA"/>
    <property type="match status" value="1"/>
</dbReference>
<dbReference type="PANTHER" id="PTHR42852:SF6">
    <property type="entry name" value="THIOL:DISULFIDE INTERCHANGE PROTEIN DSBE"/>
    <property type="match status" value="1"/>
</dbReference>
<dbReference type="InterPro" id="IPR050553">
    <property type="entry name" value="Thioredoxin_ResA/DsbE_sf"/>
</dbReference>
<dbReference type="PROSITE" id="PS51352">
    <property type="entry name" value="THIOREDOXIN_2"/>
    <property type="match status" value="1"/>
</dbReference>
<gene>
    <name evidence="9" type="ORF">H4W79_004506</name>
</gene>
<dbReference type="InterPro" id="IPR017937">
    <property type="entry name" value="Thioredoxin_CS"/>
</dbReference>
<accession>A0ABR9HMR0</accession>
<dbReference type="Proteomes" id="UP000598217">
    <property type="component" value="Unassembled WGS sequence"/>
</dbReference>
<proteinExistence type="predicted"/>
<protein>
    <submittedName>
        <fullName evidence="9">Thiol-disulfide isomerase/thioredoxin</fullName>
    </submittedName>
</protein>
<evidence type="ECO:0000256" key="4">
    <source>
        <dbReference type="ARBA" id="ARBA00023157"/>
    </source>
</evidence>
<evidence type="ECO:0000256" key="6">
    <source>
        <dbReference type="SAM" id="MobiDB-lite"/>
    </source>
</evidence>
<evidence type="ECO:0000259" key="8">
    <source>
        <dbReference type="PROSITE" id="PS51352"/>
    </source>
</evidence>
<keyword evidence="9" id="KW-0413">Isomerase</keyword>
<dbReference type="CDD" id="cd02966">
    <property type="entry name" value="TlpA_like_family"/>
    <property type="match status" value="1"/>
</dbReference>
<reference evidence="9 10" key="1">
    <citation type="submission" date="2020-10" db="EMBL/GenBank/DDBJ databases">
        <title>Sequencing the genomes of 1000 actinobacteria strains.</title>
        <authorList>
            <person name="Klenk H.-P."/>
        </authorList>
    </citation>
    <scope>NUCLEOTIDE SEQUENCE [LARGE SCALE GENOMIC DNA]</scope>
    <source>
        <strain evidence="9 10">DSM 45157</strain>
    </source>
</reference>
<feature type="chain" id="PRO_5046658033" evidence="7">
    <location>
        <begin position="33"/>
        <end position="256"/>
    </location>
</feature>
<dbReference type="InterPro" id="IPR000866">
    <property type="entry name" value="AhpC/TSA"/>
</dbReference>
<feature type="region of interest" description="Disordered" evidence="6">
    <location>
        <begin position="206"/>
        <end position="256"/>
    </location>
</feature>
<feature type="compositionally biased region" description="Acidic residues" evidence="6">
    <location>
        <begin position="231"/>
        <end position="256"/>
    </location>
</feature>
<keyword evidence="5" id="KW-0676">Redox-active center</keyword>
<dbReference type="PROSITE" id="PS00194">
    <property type="entry name" value="THIOREDOXIN_1"/>
    <property type="match status" value="1"/>
</dbReference>
<sequence>MPSTSAGTRRRRAVPRLSAAALAAVLALSGCAGGNEIESGGEEDRFISGDGSATVFETGEREAVPDVTGTTFDGGEISLSDYSGEILVLNVWASWCGPCRAEQPVLDEVYTEYGGLGVDFLGVNIKDDETAALAYTDNKDVPYPSLYDQPGEIPQAFRDTVPPRAIPSTLVIDPDGNIAARVIGPTTYGQLTGLLDPLVVEFAFGDPEERPRVSEQEGYGEGYGEGGAGEGADEAPETADETDQDAADGAPDGDGD</sequence>
<keyword evidence="3" id="KW-0812">Transmembrane</keyword>